<dbReference type="Gene3D" id="3.40.50.1440">
    <property type="entry name" value="Tubulin/FtsZ, GTPase domain"/>
    <property type="match status" value="1"/>
</dbReference>
<dbReference type="AlphaFoldDB" id="A0A4R2JAG5"/>
<reference evidence="1 2" key="1">
    <citation type="submission" date="2019-03" db="EMBL/GenBank/DDBJ databases">
        <title>Genomic Encyclopedia of Type Strains, Phase IV (KMG-IV): sequencing the most valuable type-strain genomes for metagenomic binning, comparative biology and taxonomic classification.</title>
        <authorList>
            <person name="Goeker M."/>
        </authorList>
    </citation>
    <scope>NUCLEOTIDE SEQUENCE [LARGE SCALE GENOMIC DNA]</scope>
    <source>
        <strain evidence="1 2">DSM 45934</strain>
    </source>
</reference>
<evidence type="ECO:0000313" key="1">
    <source>
        <dbReference type="EMBL" id="TCO52949.1"/>
    </source>
</evidence>
<dbReference type="Proteomes" id="UP000295680">
    <property type="component" value="Unassembled WGS sequence"/>
</dbReference>
<proteinExistence type="predicted"/>
<organism evidence="1 2">
    <name type="scientific">Actinocrispum wychmicini</name>
    <dbReference type="NCBI Taxonomy" id="1213861"/>
    <lineage>
        <taxon>Bacteria</taxon>
        <taxon>Bacillati</taxon>
        <taxon>Actinomycetota</taxon>
        <taxon>Actinomycetes</taxon>
        <taxon>Pseudonocardiales</taxon>
        <taxon>Pseudonocardiaceae</taxon>
        <taxon>Actinocrispum</taxon>
    </lineage>
</organism>
<dbReference type="SUPFAM" id="SSF52490">
    <property type="entry name" value="Tubulin nucleotide-binding domain-like"/>
    <property type="match status" value="1"/>
</dbReference>
<sequence length="1056" mass="116738">MQIYQPMLFVGLGGTGCRVGAELERRLREELCGPDGTALQAVMQGKNFLPYQLPSCLQFVYADMSEDELGNLERRIVPDASNLAAAERTMHMVRDLVPQYDTYPEVARSLRLSAAPYVDGWLPPPVGEPRIGPLSRGAGQLPTIGRAALFETFRAGLAPAQGPLLRAIGNINNSLGELAVLGGGNRQMACDVFVAFSVAGGTGSGLFYDYLHLIGDAFARNNYRIRIFPLVLMPSAFEDGLGGGRAARLNAGRALLDLFRLVDDQNAQVAGTDLDAAGVSGTLSVRYPDRAEIRLRAATVQTGFLFSMGSGVRREDLHRSVVSLMLSLIGTDLGGENDNAPMRYGDQRAYMSFADSFINSAVEREAPAPTGIGNCGVSTGSVASMTVPVDDIADIISSRLLAHAVTELATTSAGRAEDNTEPVDRFFTESNLDPLRLRAPLPIKDPAPAQKKADNIINTLATRARRMESALRLLEQNLVTQVPELVQDFDPHRAVRALLADVDPFRLHRVLQGEAGSGDDPTQLGFVKIVASRRGEPAAPAGLTLNPPNPGGISDRVFRRAKWGDPKVTEALRTQDKWYEWRAKRAWHAAWAVHSVRWDSKLQSLSNDVTSLVGAFREHARDDERRFRARSKELYQHRVGVTYLLSRQGDLDQFYYEVIRRFVDYFLAQGRVRSTATAGDLVTVILGGEGWRQAWEAMIAGRNPAAAVGFVRDRIKRAVKILFHHRDGEQRPLLPPMQDLLAAAAGRANGLVADHDVAQFREKLAGLVPGGFAPSGTGRLRILFSYPAATKDVELERYLEQVVKLPRAADTIVEFRPITAETIAVVLFRSSMGLTEVPEVREVLKHWSDALRNEQQQDFLRWRQRLGHDFGYLATTGEHRERILHHLLCAVWNDQVHIAADDDHDSPGAIAVGVSSAAINMRLQLRPYGRLSSWASVLAAYEEWVLTDDEQIRRDLCAQLISGVPDGVDRIPRWPSPMFERVMKLPATQLAEIDGALADRTGTSGRTRLNAMREFWAETFPNALRLPFRGVNLPIQDNLADLYDWLLDERLEGRRR</sequence>
<dbReference type="EMBL" id="SLWS01000011">
    <property type="protein sequence ID" value="TCO52949.1"/>
    <property type="molecule type" value="Genomic_DNA"/>
</dbReference>
<dbReference type="RefSeq" id="WP_132123916.1">
    <property type="nucleotide sequence ID" value="NZ_SLWS01000011.1"/>
</dbReference>
<dbReference type="InterPro" id="IPR025904">
    <property type="entry name" value="Tubulin-like"/>
</dbReference>
<comment type="caution">
    <text evidence="1">The sequence shown here is derived from an EMBL/GenBank/DDBJ whole genome shotgun (WGS) entry which is preliminary data.</text>
</comment>
<protein>
    <submittedName>
        <fullName evidence="1">Tubulin-like protein</fullName>
    </submittedName>
</protein>
<dbReference type="InterPro" id="IPR036525">
    <property type="entry name" value="Tubulin/FtsZ_GTPase_sf"/>
</dbReference>
<gene>
    <name evidence="1" type="ORF">EV192_111143</name>
</gene>
<evidence type="ECO:0000313" key="2">
    <source>
        <dbReference type="Proteomes" id="UP000295680"/>
    </source>
</evidence>
<keyword evidence="2" id="KW-1185">Reference proteome</keyword>
<dbReference type="OrthoDB" id="3644648at2"/>
<accession>A0A4R2JAG5</accession>
<name>A0A4R2JAG5_9PSEU</name>
<dbReference type="Pfam" id="PF13809">
    <property type="entry name" value="Tubulin_2"/>
    <property type="match status" value="1"/>
</dbReference>